<evidence type="ECO:0000256" key="3">
    <source>
        <dbReference type="ARBA" id="ARBA00022692"/>
    </source>
</evidence>
<keyword evidence="13" id="KW-1185">Reference proteome</keyword>
<evidence type="ECO:0000256" key="10">
    <source>
        <dbReference type="SAM" id="Phobius"/>
    </source>
</evidence>
<feature type="transmembrane region" description="Helical" evidence="10">
    <location>
        <begin position="436"/>
        <end position="455"/>
    </location>
</feature>
<dbReference type="SUPFAM" id="SSF81665">
    <property type="entry name" value="Calcium ATPase, transmembrane domain M"/>
    <property type="match status" value="1"/>
</dbReference>
<feature type="transmembrane region" description="Helical" evidence="10">
    <location>
        <begin position="408"/>
        <end position="429"/>
    </location>
</feature>
<dbReference type="Gene3D" id="3.40.1110.10">
    <property type="entry name" value="Calcium-transporting ATPase, cytoplasmic domain N"/>
    <property type="match status" value="1"/>
</dbReference>
<evidence type="ECO:0000256" key="9">
    <source>
        <dbReference type="ARBA" id="ARBA00038148"/>
    </source>
</evidence>
<dbReference type="SUPFAM" id="SSF81660">
    <property type="entry name" value="Metal cation-transporting ATPase, ATP-binding domain N"/>
    <property type="match status" value="1"/>
</dbReference>
<name>A0A9P6LZD1_9FUNG</name>
<dbReference type="GO" id="GO:0005886">
    <property type="term" value="C:plasma membrane"/>
    <property type="evidence" value="ECO:0007669"/>
    <property type="project" value="UniProtKB-SubCell"/>
</dbReference>
<evidence type="ECO:0000256" key="6">
    <source>
        <dbReference type="ARBA" id="ARBA00022967"/>
    </source>
</evidence>
<comment type="subcellular location">
    <subcellularLocation>
        <location evidence="1">Cell membrane</location>
        <topology evidence="1">Multi-pass membrane protein</topology>
    </subcellularLocation>
</comment>
<dbReference type="PRINTS" id="PR00120">
    <property type="entry name" value="HATPASE"/>
</dbReference>
<dbReference type="InterPro" id="IPR023298">
    <property type="entry name" value="ATPase_P-typ_TM_dom_sf"/>
</dbReference>
<comment type="similarity">
    <text evidence="9">Belongs to the cation transport ATPase (P-type) (TC 3.A.3) family.</text>
</comment>
<dbReference type="Pfam" id="PF00689">
    <property type="entry name" value="Cation_ATPase_C"/>
    <property type="match status" value="1"/>
</dbReference>
<dbReference type="InterPro" id="IPR023299">
    <property type="entry name" value="ATPase_P-typ_cyto_dom_N"/>
</dbReference>
<gene>
    <name evidence="12" type="primary">ENA1_2</name>
    <name evidence="12" type="ORF">BGZ65_004328</name>
</gene>
<keyword evidence="5" id="KW-0067">ATP-binding</keyword>
<reference evidence="12" key="1">
    <citation type="journal article" date="2020" name="Fungal Divers.">
        <title>Resolving the Mortierellaceae phylogeny through synthesis of multi-gene phylogenetics and phylogenomics.</title>
        <authorList>
            <person name="Vandepol N."/>
            <person name="Liber J."/>
            <person name="Desiro A."/>
            <person name="Na H."/>
            <person name="Kennedy M."/>
            <person name="Barry K."/>
            <person name="Grigoriev I.V."/>
            <person name="Miller A.N."/>
            <person name="O'Donnell K."/>
            <person name="Stajich J.E."/>
            <person name="Bonito G."/>
        </authorList>
    </citation>
    <scope>NUCLEOTIDE SEQUENCE</scope>
    <source>
        <strain evidence="12">MES-2147</strain>
    </source>
</reference>
<evidence type="ECO:0000256" key="4">
    <source>
        <dbReference type="ARBA" id="ARBA00022741"/>
    </source>
</evidence>
<feature type="transmembrane region" description="Helical" evidence="10">
    <location>
        <begin position="612"/>
        <end position="630"/>
    </location>
</feature>
<evidence type="ECO:0000256" key="1">
    <source>
        <dbReference type="ARBA" id="ARBA00004651"/>
    </source>
</evidence>
<dbReference type="GO" id="GO:0016887">
    <property type="term" value="F:ATP hydrolysis activity"/>
    <property type="evidence" value="ECO:0007669"/>
    <property type="project" value="InterPro"/>
</dbReference>
<dbReference type="InterPro" id="IPR023214">
    <property type="entry name" value="HAD_sf"/>
</dbReference>
<dbReference type="NCBIfam" id="TIGR01494">
    <property type="entry name" value="ATPase_P-type"/>
    <property type="match status" value="1"/>
</dbReference>
<evidence type="ECO:0000256" key="7">
    <source>
        <dbReference type="ARBA" id="ARBA00022989"/>
    </source>
</evidence>
<evidence type="ECO:0000313" key="13">
    <source>
        <dbReference type="Proteomes" id="UP000749646"/>
    </source>
</evidence>
<sequence>TGTLTQSKMVAVRMWLPGDGFYRVSGTGFIPEGEIFRQGETINDELHIQEEKVNASSRGYQFLRVIQAASLCNISELRRTQHPETHDEWTAIGDPTEIALQVLAYKARLPKPSLVENGFELLEEYPFDSSIKRMSVLYKSPPTNEGSREHLIFTKGATERVLACCTHYREGDIEASIENEKNSDNTSFLTMVTQRMNAMAEEGLRVLAFAYRKYHSVADDDLGCGNRDRDEIESNLVFLGLVGIYDPPRAESLPAVKRCHEAGICVHMLTGDHPETAAAIAKEVAIIPKDTNVKNSPMVMSAEKFDAMTDEEIDALEELPRVVARCSPNTKVKVIAALHRRKLFVAMTGDGVNDSPSLKAANVGIAMGQSGSDVAKQAADIILTDDNFATIVEAIAEGRRMFFNIQKFVQHLMSGNIATILVLVVALAVKDEQKDSVFPLSAAAILFMNLCYSSPPAIGLGLEPAGENNMKEPPRSSKQGLFSFEVLLDMFVYGIVMAVLSFLSFIIVLFAFEDGQLGYKCNAGYSEICDGVFRARATCYASLTVLILSHAINCRDIRKPCWSWKSLKTAKNNKTLWLSIVLGALVLIPVVYVPGLNKNVFKHLSITYEWGLVFAVLFIWITFSEAYKLVKRKTMS</sequence>
<dbReference type="Gene3D" id="1.20.1110.10">
    <property type="entry name" value="Calcium-transporting ATPase, transmembrane domain"/>
    <property type="match status" value="1"/>
</dbReference>
<dbReference type="OrthoDB" id="116380at2759"/>
<proteinExistence type="inferred from homology"/>
<evidence type="ECO:0000256" key="8">
    <source>
        <dbReference type="ARBA" id="ARBA00023136"/>
    </source>
</evidence>
<comment type="caution">
    <text evidence="12">The sequence shown here is derived from an EMBL/GenBank/DDBJ whole genome shotgun (WGS) entry which is preliminary data.</text>
</comment>
<dbReference type="InterPro" id="IPR006068">
    <property type="entry name" value="ATPase_P-typ_cation-transptr_C"/>
</dbReference>
<dbReference type="InterPro" id="IPR050510">
    <property type="entry name" value="Cation_transp_ATPase_P-type"/>
</dbReference>
<keyword evidence="4" id="KW-0547">Nucleotide-binding</keyword>
<feature type="domain" description="Cation-transporting P-type ATPase C-terminal" evidence="11">
    <location>
        <begin position="438"/>
        <end position="630"/>
    </location>
</feature>
<dbReference type="PANTHER" id="PTHR43294:SF21">
    <property type="entry name" value="CATION TRANSPORTING ATPASE"/>
    <property type="match status" value="1"/>
</dbReference>
<dbReference type="EMBL" id="JAAAHW010006864">
    <property type="protein sequence ID" value="KAF9953962.1"/>
    <property type="molecule type" value="Genomic_DNA"/>
</dbReference>
<feature type="transmembrane region" description="Helical" evidence="10">
    <location>
        <begin position="490"/>
        <end position="512"/>
    </location>
</feature>
<dbReference type="Proteomes" id="UP000749646">
    <property type="component" value="Unassembled WGS sequence"/>
</dbReference>
<keyword evidence="8 10" id="KW-0472">Membrane</keyword>
<evidence type="ECO:0000256" key="5">
    <source>
        <dbReference type="ARBA" id="ARBA00022840"/>
    </source>
</evidence>
<dbReference type="PRINTS" id="PR00119">
    <property type="entry name" value="CATATPASE"/>
</dbReference>
<dbReference type="Pfam" id="PF13246">
    <property type="entry name" value="Cation_ATPase"/>
    <property type="match status" value="1"/>
</dbReference>
<keyword evidence="6" id="KW-1278">Translocase</keyword>
<dbReference type="Pfam" id="PF08282">
    <property type="entry name" value="Hydrolase_3"/>
    <property type="match status" value="1"/>
</dbReference>
<dbReference type="PANTHER" id="PTHR43294">
    <property type="entry name" value="SODIUM/POTASSIUM-TRANSPORTING ATPASE SUBUNIT ALPHA"/>
    <property type="match status" value="1"/>
</dbReference>
<dbReference type="InterPro" id="IPR001757">
    <property type="entry name" value="P_typ_ATPase"/>
</dbReference>
<evidence type="ECO:0000259" key="11">
    <source>
        <dbReference type="Pfam" id="PF00689"/>
    </source>
</evidence>
<feature type="transmembrane region" description="Helical" evidence="10">
    <location>
        <begin position="575"/>
        <end position="592"/>
    </location>
</feature>
<dbReference type="GO" id="GO:0005524">
    <property type="term" value="F:ATP binding"/>
    <property type="evidence" value="ECO:0007669"/>
    <property type="project" value="UniProtKB-KW"/>
</dbReference>
<protein>
    <submittedName>
        <fullName evidence="12">Na+ ATPase</fullName>
    </submittedName>
</protein>
<dbReference type="AlphaFoldDB" id="A0A9P6LZD1"/>
<dbReference type="Gene3D" id="3.40.50.1000">
    <property type="entry name" value="HAD superfamily/HAD-like"/>
    <property type="match status" value="1"/>
</dbReference>
<evidence type="ECO:0000256" key="2">
    <source>
        <dbReference type="ARBA" id="ARBA00022475"/>
    </source>
</evidence>
<accession>A0A9P6LZD1</accession>
<dbReference type="InterPro" id="IPR036412">
    <property type="entry name" value="HAD-like_sf"/>
</dbReference>
<feature type="non-terminal residue" evidence="12">
    <location>
        <position position="1"/>
    </location>
</feature>
<dbReference type="FunFam" id="3.40.50.1000:FF:000028">
    <property type="entry name" value="Calcium-transporting P-type ATPase, putative"/>
    <property type="match status" value="1"/>
</dbReference>
<dbReference type="SUPFAM" id="SSF56784">
    <property type="entry name" value="HAD-like"/>
    <property type="match status" value="1"/>
</dbReference>
<keyword evidence="2" id="KW-1003">Cell membrane</keyword>
<keyword evidence="3 10" id="KW-0812">Transmembrane</keyword>
<keyword evidence="7 10" id="KW-1133">Transmembrane helix</keyword>
<organism evidence="12 13">
    <name type="scientific">Modicella reniformis</name>
    <dbReference type="NCBI Taxonomy" id="1440133"/>
    <lineage>
        <taxon>Eukaryota</taxon>
        <taxon>Fungi</taxon>
        <taxon>Fungi incertae sedis</taxon>
        <taxon>Mucoromycota</taxon>
        <taxon>Mortierellomycotina</taxon>
        <taxon>Mortierellomycetes</taxon>
        <taxon>Mortierellales</taxon>
        <taxon>Mortierellaceae</taxon>
        <taxon>Modicella</taxon>
    </lineage>
</organism>
<evidence type="ECO:0000313" key="12">
    <source>
        <dbReference type="EMBL" id="KAF9953962.1"/>
    </source>
</evidence>